<protein>
    <submittedName>
        <fullName evidence="2">Uncharacterized protein</fullName>
    </submittedName>
</protein>
<dbReference type="WBParaSite" id="ES5_v2.g22216.t1">
    <property type="protein sequence ID" value="ES5_v2.g22216.t1"/>
    <property type="gene ID" value="ES5_v2.g22216"/>
</dbReference>
<proteinExistence type="predicted"/>
<accession>A0AC34FXV2</accession>
<reference evidence="2" key="1">
    <citation type="submission" date="2022-11" db="UniProtKB">
        <authorList>
            <consortium name="WormBaseParasite"/>
        </authorList>
    </citation>
    <scope>IDENTIFICATION</scope>
</reference>
<organism evidence="1 2">
    <name type="scientific">Panagrolaimus sp. ES5</name>
    <dbReference type="NCBI Taxonomy" id="591445"/>
    <lineage>
        <taxon>Eukaryota</taxon>
        <taxon>Metazoa</taxon>
        <taxon>Ecdysozoa</taxon>
        <taxon>Nematoda</taxon>
        <taxon>Chromadorea</taxon>
        <taxon>Rhabditida</taxon>
        <taxon>Tylenchina</taxon>
        <taxon>Panagrolaimomorpha</taxon>
        <taxon>Panagrolaimoidea</taxon>
        <taxon>Panagrolaimidae</taxon>
        <taxon>Panagrolaimus</taxon>
    </lineage>
</organism>
<evidence type="ECO:0000313" key="1">
    <source>
        <dbReference type="Proteomes" id="UP000887579"/>
    </source>
</evidence>
<name>A0AC34FXV2_9BILA</name>
<sequence length="84" mass="9091">MWFYSKGRKISLIDSGCQCSHVPDSAEFARGVKLSSTLRSDTRSDPLRSDPANSGPLQFASHSYLRMSDIDESVPSAATPISAV</sequence>
<evidence type="ECO:0000313" key="2">
    <source>
        <dbReference type="WBParaSite" id="ES5_v2.g22216.t1"/>
    </source>
</evidence>
<dbReference type="Proteomes" id="UP000887579">
    <property type="component" value="Unplaced"/>
</dbReference>